<evidence type="ECO:0000259" key="9">
    <source>
        <dbReference type="Pfam" id="PF01435"/>
    </source>
</evidence>
<evidence type="ECO:0000256" key="7">
    <source>
        <dbReference type="SAM" id="MobiDB-lite"/>
    </source>
</evidence>
<evidence type="ECO:0000313" key="10">
    <source>
        <dbReference type="EMBL" id="QPI57944.1"/>
    </source>
</evidence>
<keyword evidence="2" id="KW-0479">Metal-binding</keyword>
<keyword evidence="8" id="KW-0812">Transmembrane</keyword>
<gene>
    <name evidence="10" type="ORF">I1A49_26245</name>
</gene>
<keyword evidence="8" id="KW-1133">Transmembrane helix</keyword>
<feature type="compositionally biased region" description="Pro residues" evidence="7">
    <location>
        <begin position="16"/>
        <end position="79"/>
    </location>
</feature>
<keyword evidence="4 6" id="KW-0862">Zinc</keyword>
<keyword evidence="5 6" id="KW-0482">Metalloprotease</keyword>
<feature type="domain" description="Peptidase M48" evidence="9">
    <location>
        <begin position="172"/>
        <end position="386"/>
    </location>
</feature>
<name>A0ABX6W8Z5_STRMQ</name>
<evidence type="ECO:0000256" key="8">
    <source>
        <dbReference type="SAM" id="Phobius"/>
    </source>
</evidence>
<dbReference type="PRINTS" id="PR01217">
    <property type="entry name" value="PRICHEXTENSN"/>
</dbReference>
<dbReference type="PANTHER" id="PTHR22726:SF1">
    <property type="entry name" value="METALLOENDOPEPTIDASE OMA1, MITOCHONDRIAL"/>
    <property type="match status" value="1"/>
</dbReference>
<dbReference type="EMBL" id="CP065050">
    <property type="protein sequence ID" value="QPI57944.1"/>
    <property type="molecule type" value="Genomic_DNA"/>
</dbReference>
<comment type="cofactor">
    <cofactor evidence="6">
        <name>Zn(2+)</name>
        <dbReference type="ChEBI" id="CHEBI:29105"/>
    </cofactor>
    <text evidence="6">Binds 1 zinc ion per subunit.</text>
</comment>
<dbReference type="GO" id="GO:0008237">
    <property type="term" value="F:metallopeptidase activity"/>
    <property type="evidence" value="ECO:0007669"/>
    <property type="project" value="UniProtKB-KW"/>
</dbReference>
<feature type="transmembrane region" description="Helical" evidence="8">
    <location>
        <begin position="299"/>
        <end position="317"/>
    </location>
</feature>
<dbReference type="Gene3D" id="3.30.2010.10">
    <property type="entry name" value="Metalloproteases ('zincins'), catalytic domain"/>
    <property type="match status" value="1"/>
</dbReference>
<evidence type="ECO:0000256" key="4">
    <source>
        <dbReference type="ARBA" id="ARBA00022833"/>
    </source>
</evidence>
<keyword evidence="8" id="KW-0472">Membrane</keyword>
<dbReference type="InterPro" id="IPR051156">
    <property type="entry name" value="Mito/Outer_Membr_Metalloprot"/>
</dbReference>
<organism evidence="10 11">
    <name type="scientific">Streptomyces malaysiensis</name>
    <dbReference type="NCBI Taxonomy" id="92644"/>
    <lineage>
        <taxon>Bacteria</taxon>
        <taxon>Bacillati</taxon>
        <taxon>Actinomycetota</taxon>
        <taxon>Actinomycetes</taxon>
        <taxon>Kitasatosporales</taxon>
        <taxon>Streptomycetaceae</taxon>
        <taxon>Streptomyces</taxon>
        <taxon>Streptomyces violaceusniger group</taxon>
    </lineage>
</organism>
<evidence type="ECO:0000256" key="2">
    <source>
        <dbReference type="ARBA" id="ARBA00022723"/>
    </source>
</evidence>
<dbReference type="PANTHER" id="PTHR22726">
    <property type="entry name" value="METALLOENDOPEPTIDASE OMA1"/>
    <property type="match status" value="1"/>
</dbReference>
<comment type="similarity">
    <text evidence="6">Belongs to the peptidase M48 family.</text>
</comment>
<feature type="transmembrane region" description="Helical" evidence="8">
    <location>
        <begin position="265"/>
        <end position="293"/>
    </location>
</feature>
<protein>
    <submittedName>
        <fullName evidence="10">M48 family metalloprotease</fullName>
    </submittedName>
</protein>
<dbReference type="InterPro" id="IPR001915">
    <property type="entry name" value="Peptidase_M48"/>
</dbReference>
<evidence type="ECO:0000256" key="6">
    <source>
        <dbReference type="RuleBase" id="RU003983"/>
    </source>
</evidence>
<dbReference type="Pfam" id="PF01435">
    <property type="entry name" value="Peptidase_M48"/>
    <property type="match status" value="1"/>
</dbReference>
<reference evidence="10 11" key="1">
    <citation type="submission" date="2020-11" db="EMBL/GenBank/DDBJ databases">
        <title>Complete genome sequence unveiled secondary metabolic potentials in Streptomyces solisilvae HNM0141.</title>
        <authorList>
            <person name="Huang X."/>
        </authorList>
    </citation>
    <scope>NUCLEOTIDE SEQUENCE [LARGE SCALE GENOMIC DNA]</scope>
    <source>
        <strain evidence="10 11">HNM0141</strain>
    </source>
</reference>
<sequence>MTEPSEPRYPQTPQYPHTPPPAYPQAPRYPDPPPPAYPHTPTPPPTYPAPPYPQAQPQPQPQPQPAHPPQPPQPPPAPAHPHEMRFTQRRSHISEYQRGADATAIGGLLLHVPNFLGSLLVVGLVSLFFGTPGLLLVLAWLAGGALVVHRPTERALARYVLKLRPPTHQELARLAPVWREVLTRAGIEQHTYELWVEDSNELNAVAAAGHIVGVTRFALEQLPSGQLAAVLAHELGHHVGGHSWSGLLGYWYALPGRIAWRVMQLMAYVIFRVSSAFSCLGGLVVLAFFGFLAFMTVSALYGLPLLLPLIPYLMAAVSRRAELLADRQAAALDFAPMLAEVLWRMHTAQEQAKAAAAAAGRPLPRQSPLARLLSSHPDHHTRLHHLAPYLQPHPQPPG</sequence>
<keyword evidence="11" id="KW-1185">Reference proteome</keyword>
<evidence type="ECO:0000313" key="11">
    <source>
        <dbReference type="Proteomes" id="UP000663421"/>
    </source>
</evidence>
<keyword evidence="3 6" id="KW-0378">Hydrolase</keyword>
<feature type="region of interest" description="Disordered" evidence="7">
    <location>
        <begin position="1"/>
        <end position="91"/>
    </location>
</feature>
<feature type="transmembrane region" description="Helical" evidence="8">
    <location>
        <begin position="115"/>
        <end position="148"/>
    </location>
</feature>
<dbReference type="Proteomes" id="UP000663421">
    <property type="component" value="Chromosome"/>
</dbReference>
<evidence type="ECO:0000256" key="3">
    <source>
        <dbReference type="ARBA" id="ARBA00022801"/>
    </source>
</evidence>
<keyword evidence="1 6" id="KW-0645">Protease</keyword>
<evidence type="ECO:0000256" key="1">
    <source>
        <dbReference type="ARBA" id="ARBA00022670"/>
    </source>
</evidence>
<accession>A0ABX6W8Z5</accession>
<proteinExistence type="inferred from homology"/>
<evidence type="ECO:0000256" key="5">
    <source>
        <dbReference type="ARBA" id="ARBA00023049"/>
    </source>
</evidence>